<evidence type="ECO:0008006" key="3">
    <source>
        <dbReference type="Google" id="ProtNLM"/>
    </source>
</evidence>
<dbReference type="AlphaFoldDB" id="A0A238Y283"/>
<evidence type="ECO:0000313" key="2">
    <source>
        <dbReference type="Proteomes" id="UP000198324"/>
    </source>
</evidence>
<gene>
    <name evidence="1" type="ORF">SAMN04488503_0602</name>
</gene>
<dbReference type="OrthoDB" id="5488306at2"/>
<keyword evidence="2" id="KW-1185">Reference proteome</keyword>
<dbReference type="SUPFAM" id="SSF56112">
    <property type="entry name" value="Protein kinase-like (PK-like)"/>
    <property type="match status" value="1"/>
</dbReference>
<proteinExistence type="predicted"/>
<evidence type="ECO:0000313" key="1">
    <source>
        <dbReference type="EMBL" id="SNR64901.1"/>
    </source>
</evidence>
<dbReference type="RefSeq" id="WP_089271556.1">
    <property type="nucleotide sequence ID" value="NZ_FZOC01000001.1"/>
</dbReference>
<name>A0A238Y283_9BACT</name>
<reference evidence="1 2" key="1">
    <citation type="submission" date="2017-06" db="EMBL/GenBank/DDBJ databases">
        <authorList>
            <person name="Kim H.J."/>
            <person name="Triplett B.A."/>
        </authorList>
    </citation>
    <scope>NUCLEOTIDE SEQUENCE [LARGE SCALE GENOMIC DNA]</scope>
    <source>
        <strain evidence="1 2">DSM 13116</strain>
    </source>
</reference>
<organism evidence="1 2">
    <name type="scientific">Humidesulfovibrio mexicanus</name>
    <dbReference type="NCBI Taxonomy" id="147047"/>
    <lineage>
        <taxon>Bacteria</taxon>
        <taxon>Pseudomonadati</taxon>
        <taxon>Thermodesulfobacteriota</taxon>
        <taxon>Desulfovibrionia</taxon>
        <taxon>Desulfovibrionales</taxon>
        <taxon>Desulfovibrionaceae</taxon>
        <taxon>Humidesulfovibrio</taxon>
    </lineage>
</organism>
<accession>A0A238Y283</accession>
<dbReference type="EMBL" id="FZOC01000001">
    <property type="protein sequence ID" value="SNR64901.1"/>
    <property type="molecule type" value="Genomic_DNA"/>
</dbReference>
<protein>
    <recommendedName>
        <fullName evidence="3">Serine/threonine protein kinase</fullName>
    </recommendedName>
</protein>
<dbReference type="Proteomes" id="UP000198324">
    <property type="component" value="Unassembled WGS sequence"/>
</dbReference>
<dbReference type="InterPro" id="IPR011009">
    <property type="entry name" value="Kinase-like_dom_sf"/>
</dbReference>
<sequence length="322" mass="37203">MPDPAAQPSPPTVRALVERFKPPVGISTYGTVFTDTTEFMNITYGDVIKVGGRHYLVLGDERERRFGMEDPKFWVKRCIELECGEYRILKLEFQETFDQHIGPLTITCHRSAVKEARILRLVAGDSRFMQGEAHRDERGNMVRVLRRVAGRRLDLNIEDLHEDHHTYFHNIFPDILRRFIAACGAIGFLHDNGEIHGDIRRDHLYVDHASGDYCWIDFDYGYDTTENPFGLDLFGLGNILAFITGKGVHTIQDHPERADIREEDCALFFRHRIVNLRKLFPYVPEELNRVLMHYSAASEVYYETVSELLHDLKPCLDRLPGA</sequence>